<comment type="caution">
    <text evidence="3">The sequence shown here is derived from an EMBL/GenBank/DDBJ whole genome shotgun (WGS) entry which is preliminary data.</text>
</comment>
<organism evidence="3 4">
    <name type="scientific">Delitschia confertaspora ATCC 74209</name>
    <dbReference type="NCBI Taxonomy" id="1513339"/>
    <lineage>
        <taxon>Eukaryota</taxon>
        <taxon>Fungi</taxon>
        <taxon>Dikarya</taxon>
        <taxon>Ascomycota</taxon>
        <taxon>Pezizomycotina</taxon>
        <taxon>Dothideomycetes</taxon>
        <taxon>Pleosporomycetidae</taxon>
        <taxon>Pleosporales</taxon>
        <taxon>Delitschiaceae</taxon>
        <taxon>Delitschia</taxon>
    </lineage>
</organism>
<dbReference type="OrthoDB" id="3354387at2759"/>
<dbReference type="SFLD" id="SFLDG01162">
    <property type="entry name" value="I"/>
    <property type="match status" value="1"/>
</dbReference>
<dbReference type="GO" id="GO:0016765">
    <property type="term" value="F:transferase activity, transferring alkyl or aryl (other than methyl) groups"/>
    <property type="evidence" value="ECO:0007669"/>
    <property type="project" value="InterPro"/>
</dbReference>
<dbReference type="PANTHER" id="PTHR40627">
    <property type="entry name" value="INDOLE PRENYLTRANSFERASE TDIB-RELATED"/>
    <property type="match status" value="1"/>
</dbReference>
<proteinExistence type="inferred from homology"/>
<keyword evidence="4" id="KW-1185">Reference proteome</keyword>
<evidence type="ECO:0000313" key="4">
    <source>
        <dbReference type="Proteomes" id="UP000799536"/>
    </source>
</evidence>
<evidence type="ECO:0000256" key="2">
    <source>
        <dbReference type="ARBA" id="ARBA00022679"/>
    </source>
</evidence>
<dbReference type="SFLD" id="SFLDS00036">
    <property type="entry name" value="Aromatic_Prenyltransferase"/>
    <property type="match status" value="1"/>
</dbReference>
<dbReference type="InterPro" id="IPR017795">
    <property type="entry name" value="ABBA_NscD-like"/>
</dbReference>
<protein>
    <submittedName>
        <fullName evidence="3">Aromatic prenyltransferase</fullName>
    </submittedName>
</protein>
<dbReference type="NCBIfam" id="TIGR03429">
    <property type="entry name" value="arom_pren_DMATS"/>
    <property type="match status" value="1"/>
</dbReference>
<reference evidence="3" key="1">
    <citation type="journal article" date="2020" name="Stud. Mycol.">
        <title>101 Dothideomycetes genomes: a test case for predicting lifestyles and emergence of pathogens.</title>
        <authorList>
            <person name="Haridas S."/>
            <person name="Albert R."/>
            <person name="Binder M."/>
            <person name="Bloem J."/>
            <person name="Labutti K."/>
            <person name="Salamov A."/>
            <person name="Andreopoulos B."/>
            <person name="Baker S."/>
            <person name="Barry K."/>
            <person name="Bills G."/>
            <person name="Bluhm B."/>
            <person name="Cannon C."/>
            <person name="Castanera R."/>
            <person name="Culley D."/>
            <person name="Daum C."/>
            <person name="Ezra D."/>
            <person name="Gonzalez J."/>
            <person name="Henrissat B."/>
            <person name="Kuo A."/>
            <person name="Liang C."/>
            <person name="Lipzen A."/>
            <person name="Lutzoni F."/>
            <person name="Magnuson J."/>
            <person name="Mondo S."/>
            <person name="Nolan M."/>
            <person name="Ohm R."/>
            <person name="Pangilinan J."/>
            <person name="Park H.-J."/>
            <person name="Ramirez L."/>
            <person name="Alfaro M."/>
            <person name="Sun H."/>
            <person name="Tritt A."/>
            <person name="Yoshinaga Y."/>
            <person name="Zwiers L.-H."/>
            <person name="Turgeon B."/>
            <person name="Goodwin S."/>
            <person name="Spatafora J."/>
            <person name="Crous P."/>
            <person name="Grigoriev I."/>
        </authorList>
    </citation>
    <scope>NUCLEOTIDE SEQUENCE</scope>
    <source>
        <strain evidence="3">ATCC 74209</strain>
    </source>
</reference>
<evidence type="ECO:0000256" key="1">
    <source>
        <dbReference type="ARBA" id="ARBA00010209"/>
    </source>
</evidence>
<accession>A0A9P4JSV2</accession>
<dbReference type="EMBL" id="ML993929">
    <property type="protein sequence ID" value="KAF2202639.1"/>
    <property type="molecule type" value="Genomic_DNA"/>
</dbReference>
<dbReference type="Pfam" id="PF11991">
    <property type="entry name" value="Trp_DMAT"/>
    <property type="match status" value="1"/>
</dbReference>
<dbReference type="GO" id="GO:0009820">
    <property type="term" value="P:alkaloid metabolic process"/>
    <property type="evidence" value="ECO:0007669"/>
    <property type="project" value="InterPro"/>
</dbReference>
<evidence type="ECO:0000313" key="3">
    <source>
        <dbReference type="EMBL" id="KAF2202639.1"/>
    </source>
</evidence>
<dbReference type="CDD" id="cd13929">
    <property type="entry name" value="PT-DMATS_CymD"/>
    <property type="match status" value="1"/>
</dbReference>
<dbReference type="Proteomes" id="UP000799536">
    <property type="component" value="Unassembled WGS sequence"/>
</dbReference>
<dbReference type="AlphaFoldDB" id="A0A9P4JSV2"/>
<keyword evidence="2" id="KW-0808">Transferase</keyword>
<name>A0A9P4JSV2_9PLEO</name>
<comment type="similarity">
    <text evidence="1">Belongs to the tryptophan dimethylallyltransferase family.</text>
</comment>
<dbReference type="PANTHER" id="PTHR40627:SF4">
    <property type="entry name" value="PRENYLTRANSFERASE ASQH1-RELATED"/>
    <property type="match status" value="1"/>
</dbReference>
<sequence length="437" mass="49826">MAPSLETETDKDVSGVMLDEAASKVPGSFWWNTSGQDLAKMLQEAKYPEAAQRSFLTFYRDVICQQLGARPDSTSTKSGVGRDGNPFEYSFELKGSTKSQTVRFVVDVTELRPADDTKPLSNASNQKVIDVLAKKTPGFDDTWYRNLKQWFIHDQVSTEKQRELVAKAGYQTQLILGFDIRKSLTAVGELPVMGKMYFSPCFTAACKDITRWETVRLAIHQLPNISTYPNILQSLSLIQEYLKDKPKEYEDGTRYLATDFVHPDKARLKIYMRYPGTNFENIWDYYTLGGRIPGLDEDKEKFRDLMNLVSGIDEVGKLNEPDHTPYTAARNKATAIYFSLSSENPYPAPKICFYPANFAATDEVIAKGLDKWLEKYEWYDGGKTMEDRIKSVFTHRKLEEKPGILTFIGIGRKEDPTKKDLSLQCYVSPELYENPRI</sequence>
<dbReference type="InterPro" id="IPR033964">
    <property type="entry name" value="ABBA"/>
</dbReference>
<gene>
    <name evidence="3" type="ORF">GQ43DRAFT_303751</name>
</gene>